<keyword evidence="1" id="KW-0472">Membrane</keyword>
<dbReference type="AlphaFoldDB" id="A0A8S9WNK7"/>
<dbReference type="EMBL" id="WIXP02000017">
    <property type="protein sequence ID" value="KAF6197809.1"/>
    <property type="molecule type" value="Genomic_DNA"/>
</dbReference>
<keyword evidence="1" id="KW-0812">Transmembrane</keyword>
<proteinExistence type="predicted"/>
<sequence>MFFIYSRRSLLYVFFFFGNQFATFHLLLRKKQKKPLQNSQNFSKLKPVERPLRREKKSEFRLPSTSVCFKFEKVEALTAAEKQRRYREKRKAGWMKMMKLI</sequence>
<evidence type="ECO:0000256" key="1">
    <source>
        <dbReference type="SAM" id="Phobius"/>
    </source>
</evidence>
<organism evidence="2 3">
    <name type="scientific">Apolygus lucorum</name>
    <name type="common">Small green plant bug</name>
    <name type="synonym">Lygocoris lucorum</name>
    <dbReference type="NCBI Taxonomy" id="248454"/>
    <lineage>
        <taxon>Eukaryota</taxon>
        <taxon>Metazoa</taxon>
        <taxon>Ecdysozoa</taxon>
        <taxon>Arthropoda</taxon>
        <taxon>Hexapoda</taxon>
        <taxon>Insecta</taxon>
        <taxon>Pterygota</taxon>
        <taxon>Neoptera</taxon>
        <taxon>Paraneoptera</taxon>
        <taxon>Hemiptera</taxon>
        <taxon>Heteroptera</taxon>
        <taxon>Panheteroptera</taxon>
        <taxon>Cimicomorpha</taxon>
        <taxon>Miridae</taxon>
        <taxon>Mirini</taxon>
        <taxon>Apolygus</taxon>
    </lineage>
</organism>
<keyword evidence="3" id="KW-1185">Reference proteome</keyword>
<protein>
    <submittedName>
        <fullName evidence="2">Uncharacterized protein</fullName>
    </submittedName>
</protein>
<gene>
    <name evidence="2" type="ORF">GE061_008776</name>
</gene>
<dbReference type="Proteomes" id="UP000466442">
    <property type="component" value="Unassembled WGS sequence"/>
</dbReference>
<comment type="caution">
    <text evidence="2">The sequence shown here is derived from an EMBL/GenBank/DDBJ whole genome shotgun (WGS) entry which is preliminary data.</text>
</comment>
<evidence type="ECO:0000313" key="2">
    <source>
        <dbReference type="EMBL" id="KAF6197809.1"/>
    </source>
</evidence>
<evidence type="ECO:0000313" key="3">
    <source>
        <dbReference type="Proteomes" id="UP000466442"/>
    </source>
</evidence>
<keyword evidence="1" id="KW-1133">Transmembrane helix</keyword>
<reference evidence="2" key="1">
    <citation type="journal article" date="2021" name="Mol. Ecol. Resour.">
        <title>Apolygus lucorum genome provides insights into omnivorousness and mesophyll feeding.</title>
        <authorList>
            <person name="Liu Y."/>
            <person name="Liu H."/>
            <person name="Wang H."/>
            <person name="Huang T."/>
            <person name="Liu B."/>
            <person name="Yang B."/>
            <person name="Yin L."/>
            <person name="Li B."/>
            <person name="Zhang Y."/>
            <person name="Zhang S."/>
            <person name="Jiang F."/>
            <person name="Zhang X."/>
            <person name="Ren Y."/>
            <person name="Wang B."/>
            <person name="Wang S."/>
            <person name="Lu Y."/>
            <person name="Wu K."/>
            <person name="Fan W."/>
            <person name="Wang G."/>
        </authorList>
    </citation>
    <scope>NUCLEOTIDE SEQUENCE</scope>
    <source>
        <strain evidence="2">12Hb</strain>
    </source>
</reference>
<name>A0A8S9WNK7_APOLU</name>
<feature type="transmembrane region" description="Helical" evidence="1">
    <location>
        <begin position="12"/>
        <end position="28"/>
    </location>
</feature>
<accession>A0A8S9WNK7</accession>